<dbReference type="SMART" id="SM00443">
    <property type="entry name" value="G_patch"/>
    <property type="match status" value="1"/>
</dbReference>
<evidence type="ECO:0000313" key="3">
    <source>
        <dbReference type="EMBL" id="KLU86281.1"/>
    </source>
</evidence>
<organism evidence="4 5">
    <name type="scientific">Magnaporthiopsis poae (strain ATCC 64411 / 73-15)</name>
    <name type="common">Kentucky bluegrass fungus</name>
    <name type="synonym">Magnaporthe poae</name>
    <dbReference type="NCBI Taxonomy" id="644358"/>
    <lineage>
        <taxon>Eukaryota</taxon>
        <taxon>Fungi</taxon>
        <taxon>Dikarya</taxon>
        <taxon>Ascomycota</taxon>
        <taxon>Pezizomycotina</taxon>
        <taxon>Sordariomycetes</taxon>
        <taxon>Sordariomycetidae</taxon>
        <taxon>Magnaporthales</taxon>
        <taxon>Magnaporthaceae</taxon>
        <taxon>Magnaporthiopsis</taxon>
    </lineage>
</organism>
<proteinExistence type="predicted"/>
<dbReference type="AlphaFoldDB" id="A0A0C4DZ10"/>
<sequence>MSRRYHDNEAEAVDEDDDGLDDGVPLHRKKPFGSGISKRPIKFVPASTPTPSGDGVAASQVDSGQSAAELYLSIVMKPAKSDGPPATNGVTGQGVKSPGSSSSAAVEICEVCKLPIVSTDDEAGSNSNLTLRQRHEASLAHQVSLAHSHPPSALDRSRMGLAVLQSYGWDPDSRRGLGAEAQGIAFPLKPKPREDGLGIGADDAAAVVGKAGGGAAAAAALKKKPETLDAGKVRKKAEADKKKMERLRQQVFGNVNLEKYLGPGA</sequence>
<reference evidence="4" key="5">
    <citation type="submission" date="2015-06" db="UniProtKB">
        <authorList>
            <consortium name="EnsemblFungi"/>
        </authorList>
    </citation>
    <scope>IDENTIFICATION</scope>
    <source>
        <strain evidence="4">ATCC 64411</strain>
    </source>
</reference>
<dbReference type="STRING" id="644358.A0A0C4DZ10"/>
<dbReference type="VEuPathDB" id="FungiDB:MAPG_05297"/>
<reference evidence="4" key="4">
    <citation type="journal article" date="2015" name="G3 (Bethesda)">
        <title>Genome sequences of three phytopathogenic species of the Magnaporthaceae family of fungi.</title>
        <authorList>
            <person name="Okagaki L.H."/>
            <person name="Nunes C.C."/>
            <person name="Sailsbery J."/>
            <person name="Clay B."/>
            <person name="Brown D."/>
            <person name="John T."/>
            <person name="Oh Y."/>
            <person name="Young N."/>
            <person name="Fitzgerald M."/>
            <person name="Haas B.J."/>
            <person name="Zeng Q."/>
            <person name="Young S."/>
            <person name="Adiconis X."/>
            <person name="Fan L."/>
            <person name="Levin J.Z."/>
            <person name="Mitchell T.K."/>
            <person name="Okubara P.A."/>
            <person name="Farman M.L."/>
            <person name="Kohn L.M."/>
            <person name="Birren B."/>
            <person name="Ma L.-J."/>
            <person name="Dean R.A."/>
        </authorList>
    </citation>
    <scope>NUCLEOTIDE SEQUENCE</scope>
    <source>
        <strain evidence="4">ATCC 64411 / 73-15</strain>
    </source>
</reference>
<dbReference type="PANTHER" id="PTHR20923">
    <property type="entry name" value="BAT4 PROTEIN-RELATED"/>
    <property type="match status" value="1"/>
</dbReference>
<dbReference type="OMA" id="TYGWDPD"/>
<evidence type="ECO:0000313" key="5">
    <source>
        <dbReference type="Proteomes" id="UP000011715"/>
    </source>
</evidence>
<dbReference type="EnsemblFungi" id="MAPG_05297T0">
    <property type="protein sequence ID" value="MAPG_05297T0"/>
    <property type="gene ID" value="MAPG_05297"/>
</dbReference>
<dbReference type="Proteomes" id="UP000011715">
    <property type="component" value="Unassembled WGS sequence"/>
</dbReference>
<keyword evidence="5" id="KW-1185">Reference proteome</keyword>
<feature type="compositionally biased region" description="Acidic residues" evidence="1">
    <location>
        <begin position="10"/>
        <end position="21"/>
    </location>
</feature>
<evidence type="ECO:0000259" key="2">
    <source>
        <dbReference type="PROSITE" id="PS50174"/>
    </source>
</evidence>
<dbReference type="InterPro" id="IPR039146">
    <property type="entry name" value="GPANK1"/>
</dbReference>
<reference evidence="3" key="3">
    <citation type="submission" date="2011-03" db="EMBL/GenBank/DDBJ databases">
        <title>Annotation of Magnaporthe poae ATCC 64411.</title>
        <authorList>
            <person name="Ma L.-J."/>
            <person name="Dead R."/>
            <person name="Young S.K."/>
            <person name="Zeng Q."/>
            <person name="Gargeya S."/>
            <person name="Fitzgerald M."/>
            <person name="Haas B."/>
            <person name="Abouelleil A."/>
            <person name="Alvarado L."/>
            <person name="Arachchi H.M."/>
            <person name="Berlin A."/>
            <person name="Brown A."/>
            <person name="Chapman S.B."/>
            <person name="Chen Z."/>
            <person name="Dunbar C."/>
            <person name="Freedman E."/>
            <person name="Gearin G."/>
            <person name="Gellesch M."/>
            <person name="Goldberg J."/>
            <person name="Griggs A."/>
            <person name="Gujja S."/>
            <person name="Heiman D."/>
            <person name="Howarth C."/>
            <person name="Larson L."/>
            <person name="Lui A."/>
            <person name="MacDonald P.J.P."/>
            <person name="Mehta T."/>
            <person name="Montmayeur A."/>
            <person name="Murphy C."/>
            <person name="Neiman D."/>
            <person name="Pearson M."/>
            <person name="Priest M."/>
            <person name="Roberts A."/>
            <person name="Saif S."/>
            <person name="Shea T."/>
            <person name="Shenoy N."/>
            <person name="Sisk P."/>
            <person name="Stolte C."/>
            <person name="Sykes S."/>
            <person name="Yandava C."/>
            <person name="Wortman J."/>
            <person name="Nusbaum C."/>
            <person name="Birren B."/>
        </authorList>
    </citation>
    <scope>NUCLEOTIDE SEQUENCE</scope>
    <source>
        <strain evidence="3">ATCC 64411</strain>
    </source>
</reference>
<dbReference type="PROSITE" id="PS50174">
    <property type="entry name" value="G_PATCH"/>
    <property type="match status" value="1"/>
</dbReference>
<evidence type="ECO:0000313" key="4">
    <source>
        <dbReference type="EnsemblFungi" id="MAPG_05297T0"/>
    </source>
</evidence>
<dbReference type="Pfam" id="PF01585">
    <property type="entry name" value="G-patch"/>
    <property type="match status" value="1"/>
</dbReference>
<dbReference type="EMBL" id="ADBL01001252">
    <property type="status" value="NOT_ANNOTATED_CDS"/>
    <property type="molecule type" value="Genomic_DNA"/>
</dbReference>
<dbReference type="eggNOG" id="ENOG502SNBH">
    <property type="taxonomic scope" value="Eukaryota"/>
</dbReference>
<dbReference type="OrthoDB" id="20282at2759"/>
<protein>
    <recommendedName>
        <fullName evidence="2">G-patch domain-containing protein</fullName>
    </recommendedName>
</protein>
<dbReference type="GO" id="GO:0003676">
    <property type="term" value="F:nucleic acid binding"/>
    <property type="evidence" value="ECO:0007669"/>
    <property type="project" value="InterPro"/>
</dbReference>
<reference evidence="3" key="2">
    <citation type="submission" date="2010-05" db="EMBL/GenBank/DDBJ databases">
        <title>The Genome Sequence of Magnaporthe poae strain ATCC 64411.</title>
        <authorList>
            <consortium name="The Broad Institute Genome Sequencing Platform"/>
            <consortium name="Broad Institute Genome Sequencing Center for Infectious Disease"/>
            <person name="Ma L.-J."/>
            <person name="Dead R."/>
            <person name="Young S."/>
            <person name="Zeng Q."/>
            <person name="Koehrsen M."/>
            <person name="Alvarado L."/>
            <person name="Berlin A."/>
            <person name="Chapman S.B."/>
            <person name="Chen Z."/>
            <person name="Freedman E."/>
            <person name="Gellesch M."/>
            <person name="Goldberg J."/>
            <person name="Griggs A."/>
            <person name="Gujja S."/>
            <person name="Heilman E.R."/>
            <person name="Heiman D."/>
            <person name="Hepburn T."/>
            <person name="Howarth C."/>
            <person name="Jen D."/>
            <person name="Larson L."/>
            <person name="Mehta T."/>
            <person name="Neiman D."/>
            <person name="Pearson M."/>
            <person name="Roberts A."/>
            <person name="Saif S."/>
            <person name="Shea T."/>
            <person name="Shenoy N."/>
            <person name="Sisk P."/>
            <person name="Stolte C."/>
            <person name="Sykes S."/>
            <person name="Walk T."/>
            <person name="White J."/>
            <person name="Yandava C."/>
            <person name="Haas B."/>
            <person name="Nusbaum C."/>
            <person name="Birren B."/>
        </authorList>
    </citation>
    <scope>NUCLEOTIDE SEQUENCE</scope>
    <source>
        <strain evidence="3">ATCC 64411</strain>
    </source>
</reference>
<accession>A0A0C4DZ10</accession>
<evidence type="ECO:0000256" key="1">
    <source>
        <dbReference type="SAM" id="MobiDB-lite"/>
    </source>
</evidence>
<reference evidence="5" key="1">
    <citation type="submission" date="2010-05" db="EMBL/GenBank/DDBJ databases">
        <title>The genome sequence of Magnaporthe poae strain ATCC 64411.</title>
        <authorList>
            <person name="Ma L.-J."/>
            <person name="Dead R."/>
            <person name="Young S."/>
            <person name="Zeng Q."/>
            <person name="Koehrsen M."/>
            <person name="Alvarado L."/>
            <person name="Berlin A."/>
            <person name="Chapman S.B."/>
            <person name="Chen Z."/>
            <person name="Freedman E."/>
            <person name="Gellesch M."/>
            <person name="Goldberg J."/>
            <person name="Griggs A."/>
            <person name="Gujja S."/>
            <person name="Heilman E.R."/>
            <person name="Heiman D."/>
            <person name="Hepburn T."/>
            <person name="Howarth C."/>
            <person name="Jen D."/>
            <person name="Larson L."/>
            <person name="Mehta T."/>
            <person name="Neiman D."/>
            <person name="Pearson M."/>
            <person name="Roberts A."/>
            <person name="Saif S."/>
            <person name="Shea T."/>
            <person name="Shenoy N."/>
            <person name="Sisk P."/>
            <person name="Stolte C."/>
            <person name="Sykes S."/>
            <person name="Walk T."/>
            <person name="White J."/>
            <person name="Yandava C."/>
            <person name="Haas B."/>
            <person name="Nusbaum C."/>
            <person name="Birren B."/>
        </authorList>
    </citation>
    <scope>NUCLEOTIDE SEQUENCE [LARGE SCALE GENOMIC DNA]</scope>
    <source>
        <strain evidence="5">ATCC 64411 / 73-15</strain>
    </source>
</reference>
<dbReference type="PANTHER" id="PTHR20923:SF1">
    <property type="entry name" value="G PATCH DOMAIN AND ANKYRIN REPEAT-CONTAINING PROTEIN 1"/>
    <property type="match status" value="1"/>
</dbReference>
<dbReference type="InterPro" id="IPR000467">
    <property type="entry name" value="G_patch_dom"/>
</dbReference>
<name>A0A0C4DZ10_MAGP6</name>
<feature type="region of interest" description="Disordered" evidence="1">
    <location>
        <begin position="1"/>
        <end position="61"/>
    </location>
</feature>
<feature type="domain" description="G-patch" evidence="2">
    <location>
        <begin position="156"/>
        <end position="204"/>
    </location>
</feature>
<gene>
    <name evidence="3" type="ORF">MAPG_05297</name>
</gene>
<feature type="region of interest" description="Disordered" evidence="1">
    <location>
        <begin position="78"/>
        <end position="101"/>
    </location>
</feature>
<dbReference type="EMBL" id="GL876969">
    <property type="protein sequence ID" value="KLU86281.1"/>
    <property type="molecule type" value="Genomic_DNA"/>
</dbReference>